<dbReference type="EMBL" id="FQYT01000017">
    <property type="protein sequence ID" value="SHJ31767.1"/>
    <property type="molecule type" value="Genomic_DNA"/>
</dbReference>
<evidence type="ECO:0000256" key="4">
    <source>
        <dbReference type="PIRSR" id="PIRSR006806-1"/>
    </source>
</evidence>
<comment type="cofactor">
    <cofactor evidence="5">
        <name>Mg(2+)</name>
        <dbReference type="ChEBI" id="CHEBI:18420"/>
    </cofactor>
</comment>
<dbReference type="GO" id="GO:0009396">
    <property type="term" value="P:folic acid-containing compound biosynthetic process"/>
    <property type="evidence" value="ECO:0007669"/>
    <property type="project" value="TreeGrafter"/>
</dbReference>
<dbReference type="Gene3D" id="3.40.50.10420">
    <property type="entry name" value="NagB/RpiA/CoA transferase-like"/>
    <property type="match status" value="1"/>
</dbReference>
<evidence type="ECO:0000256" key="5">
    <source>
        <dbReference type="RuleBase" id="RU361279"/>
    </source>
</evidence>
<dbReference type="PANTHER" id="PTHR23407:SF1">
    <property type="entry name" value="5-FORMYLTETRAHYDROFOLATE CYCLO-LIGASE"/>
    <property type="match status" value="1"/>
</dbReference>
<comment type="similarity">
    <text evidence="1 5">Belongs to the 5-formyltetrahydrofolate cyclo-ligase family.</text>
</comment>
<evidence type="ECO:0000256" key="2">
    <source>
        <dbReference type="ARBA" id="ARBA00022741"/>
    </source>
</evidence>
<evidence type="ECO:0000313" key="7">
    <source>
        <dbReference type="Proteomes" id="UP000184342"/>
    </source>
</evidence>
<dbReference type="PIRSF" id="PIRSF006806">
    <property type="entry name" value="FTHF_cligase"/>
    <property type="match status" value="1"/>
</dbReference>
<keyword evidence="2 4" id="KW-0547">Nucleotide-binding</keyword>
<dbReference type="NCBIfam" id="TIGR02727">
    <property type="entry name" value="MTHFS_bact"/>
    <property type="match status" value="1"/>
</dbReference>
<dbReference type="InterPro" id="IPR024185">
    <property type="entry name" value="FTHF_cligase-like_sf"/>
</dbReference>
<dbReference type="Pfam" id="PF01812">
    <property type="entry name" value="5-FTHF_cyc-lig"/>
    <property type="match status" value="1"/>
</dbReference>
<feature type="binding site" evidence="4">
    <location>
        <begin position="3"/>
        <end position="7"/>
    </location>
    <ligand>
        <name>ATP</name>
        <dbReference type="ChEBI" id="CHEBI:30616"/>
    </ligand>
</feature>
<dbReference type="STRING" id="1122934.SAMN02745691_01741"/>
<evidence type="ECO:0000256" key="3">
    <source>
        <dbReference type="ARBA" id="ARBA00022840"/>
    </source>
</evidence>
<organism evidence="6 7">
    <name type="scientific">Parasporobacterium paucivorans DSM 15970</name>
    <dbReference type="NCBI Taxonomy" id="1122934"/>
    <lineage>
        <taxon>Bacteria</taxon>
        <taxon>Bacillati</taxon>
        <taxon>Bacillota</taxon>
        <taxon>Clostridia</taxon>
        <taxon>Lachnospirales</taxon>
        <taxon>Lachnospiraceae</taxon>
        <taxon>Parasporobacterium</taxon>
    </lineage>
</organism>
<feature type="binding site" evidence="4">
    <location>
        <begin position="134"/>
        <end position="142"/>
    </location>
    <ligand>
        <name>ATP</name>
        <dbReference type="ChEBI" id="CHEBI:30616"/>
    </ligand>
</feature>
<evidence type="ECO:0000256" key="1">
    <source>
        <dbReference type="ARBA" id="ARBA00010638"/>
    </source>
</evidence>
<reference evidence="6 7" key="1">
    <citation type="submission" date="2016-11" db="EMBL/GenBank/DDBJ databases">
        <authorList>
            <person name="Jaros S."/>
            <person name="Januszkiewicz K."/>
            <person name="Wedrychowicz H."/>
        </authorList>
    </citation>
    <scope>NUCLEOTIDE SEQUENCE [LARGE SCALE GENOMIC DNA]</scope>
    <source>
        <strain evidence="6 7">DSM 15970</strain>
    </source>
</reference>
<proteinExistence type="inferred from homology"/>
<dbReference type="InterPro" id="IPR037171">
    <property type="entry name" value="NagB/RpiA_transferase-like"/>
</dbReference>
<dbReference type="RefSeq" id="WP_073994033.1">
    <property type="nucleotide sequence ID" value="NZ_FQYT01000017.1"/>
</dbReference>
<dbReference type="SUPFAM" id="SSF100950">
    <property type="entry name" value="NagB/RpiA/CoA transferase-like"/>
    <property type="match status" value="1"/>
</dbReference>
<dbReference type="AlphaFoldDB" id="A0A1M6IBI4"/>
<dbReference type="GO" id="GO:0030272">
    <property type="term" value="F:5-formyltetrahydrofolate cyclo-ligase activity"/>
    <property type="evidence" value="ECO:0007669"/>
    <property type="project" value="UniProtKB-EC"/>
</dbReference>
<name>A0A1M6IBI4_9FIRM</name>
<keyword evidence="5" id="KW-0479">Metal-binding</keyword>
<dbReference type="GO" id="GO:0005524">
    <property type="term" value="F:ATP binding"/>
    <property type="evidence" value="ECO:0007669"/>
    <property type="project" value="UniProtKB-KW"/>
</dbReference>
<accession>A0A1M6IBI4</accession>
<dbReference type="InterPro" id="IPR002698">
    <property type="entry name" value="FTHF_cligase"/>
</dbReference>
<dbReference type="GO" id="GO:0035999">
    <property type="term" value="P:tetrahydrofolate interconversion"/>
    <property type="evidence" value="ECO:0007669"/>
    <property type="project" value="TreeGrafter"/>
</dbReference>
<feature type="binding site" evidence="4">
    <location>
        <position position="54"/>
    </location>
    <ligand>
        <name>substrate</name>
    </ligand>
</feature>
<evidence type="ECO:0000313" key="6">
    <source>
        <dbReference type="EMBL" id="SHJ31767.1"/>
    </source>
</evidence>
<protein>
    <recommendedName>
        <fullName evidence="5">5-formyltetrahydrofolate cyclo-ligase</fullName>
        <ecNumber evidence="5">6.3.3.2</ecNumber>
    </recommendedName>
</protein>
<sequence length="196" mass="22503">MDKKELRVKLLVKRENISDREIEERSRGILGKLKEMDEFKRARTVMIYVSFGKEIRTWEFIQECLALGKEVITPICNNKDGTLILGKTPEFPEGFKQTKFGILELPACNCNHADIEDIDFIVMPGLAFSKEGGRLGYGAGYYDKLLEHKSEKTVTVAPSFEEFVLENLPIEPHDVRMDYVVTDSKIYKSSDYLPKE</sequence>
<dbReference type="PANTHER" id="PTHR23407">
    <property type="entry name" value="ATPASE INHIBITOR/5-FORMYLTETRAHYDROFOLATE CYCLO-LIGASE"/>
    <property type="match status" value="1"/>
</dbReference>
<dbReference type="Proteomes" id="UP000184342">
    <property type="component" value="Unassembled WGS sequence"/>
</dbReference>
<feature type="binding site" evidence="4">
    <location>
        <position position="49"/>
    </location>
    <ligand>
        <name>substrate</name>
    </ligand>
</feature>
<gene>
    <name evidence="6" type="ORF">SAMN02745691_01741</name>
</gene>
<keyword evidence="7" id="KW-1185">Reference proteome</keyword>
<keyword evidence="6" id="KW-0436">Ligase</keyword>
<dbReference type="EC" id="6.3.3.2" evidence="5"/>
<keyword evidence="5" id="KW-0460">Magnesium</keyword>
<keyword evidence="3 4" id="KW-0067">ATP-binding</keyword>
<dbReference type="GO" id="GO:0046872">
    <property type="term" value="F:metal ion binding"/>
    <property type="evidence" value="ECO:0007669"/>
    <property type="project" value="UniProtKB-KW"/>
</dbReference>
<comment type="catalytic activity">
    <reaction evidence="5">
        <text>(6S)-5-formyl-5,6,7,8-tetrahydrofolate + ATP = (6R)-5,10-methenyltetrahydrofolate + ADP + phosphate</text>
        <dbReference type="Rhea" id="RHEA:10488"/>
        <dbReference type="ChEBI" id="CHEBI:30616"/>
        <dbReference type="ChEBI" id="CHEBI:43474"/>
        <dbReference type="ChEBI" id="CHEBI:57455"/>
        <dbReference type="ChEBI" id="CHEBI:57457"/>
        <dbReference type="ChEBI" id="CHEBI:456216"/>
        <dbReference type="EC" id="6.3.3.2"/>
    </reaction>
</comment>